<dbReference type="Proteomes" id="UP001060215">
    <property type="component" value="Chromosome 4"/>
</dbReference>
<evidence type="ECO:0000313" key="1">
    <source>
        <dbReference type="EMBL" id="KAI8015737.1"/>
    </source>
</evidence>
<reference evidence="1 2" key="1">
    <citation type="journal article" date="2022" name="Plant J.">
        <title>Chromosome-level genome of Camellia lanceoleosa provides a valuable resource for understanding genome evolution and self-incompatibility.</title>
        <authorList>
            <person name="Gong W."/>
            <person name="Xiao S."/>
            <person name="Wang L."/>
            <person name="Liao Z."/>
            <person name="Chang Y."/>
            <person name="Mo W."/>
            <person name="Hu G."/>
            <person name="Li W."/>
            <person name="Zhao G."/>
            <person name="Zhu H."/>
            <person name="Hu X."/>
            <person name="Ji K."/>
            <person name="Xiang X."/>
            <person name="Song Q."/>
            <person name="Yuan D."/>
            <person name="Jin S."/>
            <person name="Zhang L."/>
        </authorList>
    </citation>
    <scope>NUCLEOTIDE SEQUENCE [LARGE SCALE GENOMIC DNA]</scope>
    <source>
        <strain evidence="1">SQ_2022a</strain>
    </source>
</reference>
<gene>
    <name evidence="1" type="ORF">LOK49_LG05G03452</name>
</gene>
<protein>
    <submittedName>
        <fullName evidence="1">Uncharacterized protein</fullName>
    </submittedName>
</protein>
<name>A0ACC0HQ58_9ERIC</name>
<dbReference type="EMBL" id="CM045761">
    <property type="protein sequence ID" value="KAI8015737.1"/>
    <property type="molecule type" value="Genomic_DNA"/>
</dbReference>
<organism evidence="1 2">
    <name type="scientific">Camellia lanceoleosa</name>
    <dbReference type="NCBI Taxonomy" id="1840588"/>
    <lineage>
        <taxon>Eukaryota</taxon>
        <taxon>Viridiplantae</taxon>
        <taxon>Streptophyta</taxon>
        <taxon>Embryophyta</taxon>
        <taxon>Tracheophyta</taxon>
        <taxon>Spermatophyta</taxon>
        <taxon>Magnoliopsida</taxon>
        <taxon>eudicotyledons</taxon>
        <taxon>Gunneridae</taxon>
        <taxon>Pentapetalae</taxon>
        <taxon>asterids</taxon>
        <taxon>Ericales</taxon>
        <taxon>Theaceae</taxon>
        <taxon>Camellia</taxon>
    </lineage>
</organism>
<comment type="caution">
    <text evidence="1">The sequence shown here is derived from an EMBL/GenBank/DDBJ whole genome shotgun (WGS) entry which is preliminary data.</text>
</comment>
<sequence length="295" mass="32478">MGLLGFSLSDFLNFLQARVRELKKIDHAKHTITVLLVGIPNVGKSALANSLHHIGRISAAEKGKLKHATVSLLPGETKDISSLKLPLSVCVYHVIAKVLPLEISNVEVRSNLALTGAINDCLIRETELAQYFLDILNLSDECKQWSKLSTTASEKLSDDKVETSVNSELDKMPRDHAQYKHFSDQLIISVSTQYILKVLGRESVHSKAVEKKQDSTNQMKPLEHLELMEWVYSDVATTGKHAWTPTELHDDDGAAADAYDDSGIGPLSAGIPPHLGHDTVRENMVDNSLFDDAPP</sequence>
<accession>A0ACC0HQ58</accession>
<keyword evidence="2" id="KW-1185">Reference proteome</keyword>
<evidence type="ECO:0000313" key="2">
    <source>
        <dbReference type="Proteomes" id="UP001060215"/>
    </source>
</evidence>
<proteinExistence type="predicted"/>